<dbReference type="EMBL" id="BAABHX010000014">
    <property type="protein sequence ID" value="GAA5102856.1"/>
    <property type="molecule type" value="Genomic_DNA"/>
</dbReference>
<dbReference type="Proteomes" id="UP001500353">
    <property type="component" value="Unassembled WGS sequence"/>
</dbReference>
<comment type="caution">
    <text evidence="1">The sequence shown here is derived from an EMBL/GenBank/DDBJ whole genome shotgun (WGS) entry which is preliminary data.</text>
</comment>
<evidence type="ECO:0008006" key="3">
    <source>
        <dbReference type="Google" id="ProtNLM"/>
    </source>
</evidence>
<evidence type="ECO:0000313" key="1">
    <source>
        <dbReference type="EMBL" id="GAA5102856.1"/>
    </source>
</evidence>
<organism evidence="1 2">
    <name type="scientific">Chryseobacterium ginsengisoli</name>
    <dbReference type="NCBI Taxonomy" id="363853"/>
    <lineage>
        <taxon>Bacteria</taxon>
        <taxon>Pseudomonadati</taxon>
        <taxon>Bacteroidota</taxon>
        <taxon>Flavobacteriia</taxon>
        <taxon>Flavobacteriales</taxon>
        <taxon>Weeksellaceae</taxon>
        <taxon>Chryseobacterium group</taxon>
        <taxon>Chryseobacterium</taxon>
    </lineage>
</organism>
<protein>
    <recommendedName>
        <fullName evidence="3">Bulb-type lectin domain-containing protein</fullName>
    </recommendedName>
</protein>
<accession>A0ABP9MY29</accession>
<dbReference type="RefSeq" id="WP_345208797.1">
    <property type="nucleotide sequence ID" value="NZ_BAABHX010000014.1"/>
</dbReference>
<proteinExistence type="predicted"/>
<name>A0ABP9MY29_9FLAO</name>
<reference evidence="2" key="1">
    <citation type="journal article" date="2019" name="Int. J. Syst. Evol. Microbiol.">
        <title>The Global Catalogue of Microorganisms (GCM) 10K type strain sequencing project: providing services to taxonomists for standard genome sequencing and annotation.</title>
        <authorList>
            <consortium name="The Broad Institute Genomics Platform"/>
            <consortium name="The Broad Institute Genome Sequencing Center for Infectious Disease"/>
            <person name="Wu L."/>
            <person name="Ma J."/>
        </authorList>
    </citation>
    <scope>NUCLEOTIDE SEQUENCE [LARGE SCALE GENOMIC DNA]</scope>
    <source>
        <strain evidence="2">JCM 18019</strain>
    </source>
</reference>
<sequence>MRFILSLFTILSLTQCSSDNSPKHSFILEGFIKTNGSYSWGKTQKNIVVKNIENSCKIFAITDKRGRILYQQPLNVTFSDYHYWLCYADDKDNLYYYNSDYNEVKALIWNSELKKYDEVNFCSTKINLPSKFKDELKKDATLTDCLSLK</sequence>
<gene>
    <name evidence="1" type="ORF">GCM10023210_44220</name>
</gene>
<keyword evidence="2" id="KW-1185">Reference proteome</keyword>
<evidence type="ECO:0000313" key="2">
    <source>
        <dbReference type="Proteomes" id="UP001500353"/>
    </source>
</evidence>